<sequence length="371" mass="39479">AYHATFGTACRCAAGGASRPRARGAFPAPRGLRGVLLPARSGPGAREVVRALRRGRAADADPRRPLRPLPAGVRRLRVAHGRRLLAGPARGAFGARRRACAAGAGRGGRTPFAGGHRRLLHGALHRGRRHPHPGTQDGRRVAGLAPTRHRRQHDLGAELLPRRPGHPGALRLRGGALRRLPHRGLPGVPRPRGLHGADLLRFGAFPRAAPSRPARRRLRQPDVGGGREVGLPAVDLPAAGNAALADLRPAAVGLHGGRGLRRVRVRLPHPDRVRAAAARHPRARRDLRGGDPGLRQARRHRAPADPGGDGGHVRARPDAAATPAARHPARPPRRGAQGGPRLLGGGLRLRFRLLRLAARGTRPRPARAQLD</sequence>
<feature type="non-terminal residue" evidence="2">
    <location>
        <position position="1"/>
    </location>
</feature>
<evidence type="ECO:0000313" key="2">
    <source>
        <dbReference type="EMBL" id="CAA9221204.1"/>
    </source>
</evidence>
<organism evidence="2">
    <name type="scientific">uncultured Acetobacteraceae bacterium</name>
    <dbReference type="NCBI Taxonomy" id="169975"/>
    <lineage>
        <taxon>Bacteria</taxon>
        <taxon>Pseudomonadati</taxon>
        <taxon>Pseudomonadota</taxon>
        <taxon>Alphaproteobacteria</taxon>
        <taxon>Acetobacterales</taxon>
        <taxon>Acetobacteraceae</taxon>
        <taxon>environmental samples</taxon>
    </lineage>
</organism>
<proteinExistence type="predicted"/>
<reference evidence="2" key="1">
    <citation type="submission" date="2020-02" db="EMBL/GenBank/DDBJ databases">
        <authorList>
            <person name="Meier V. D."/>
        </authorList>
    </citation>
    <scope>NUCLEOTIDE SEQUENCE</scope>
    <source>
        <strain evidence="2">AVDCRST_MAG04</strain>
    </source>
</reference>
<evidence type="ECO:0000256" key="1">
    <source>
        <dbReference type="SAM" id="MobiDB-lite"/>
    </source>
</evidence>
<feature type="region of interest" description="Disordered" evidence="1">
    <location>
        <begin position="271"/>
        <end position="344"/>
    </location>
</feature>
<feature type="region of interest" description="Disordered" evidence="1">
    <location>
        <begin position="126"/>
        <end position="167"/>
    </location>
</feature>
<dbReference type="AlphaFoldDB" id="A0A6J4HFY7"/>
<feature type="non-terminal residue" evidence="2">
    <location>
        <position position="371"/>
    </location>
</feature>
<accession>A0A6J4HFY7</accession>
<name>A0A6J4HFY7_9PROT</name>
<gene>
    <name evidence="2" type="ORF">AVDCRST_MAG04-634</name>
</gene>
<protein>
    <submittedName>
        <fullName evidence="2">Uncharacterized protein</fullName>
    </submittedName>
</protein>
<dbReference type="EMBL" id="CADCTL010000047">
    <property type="protein sequence ID" value="CAA9221204.1"/>
    <property type="molecule type" value="Genomic_DNA"/>
</dbReference>